<dbReference type="Proteomes" id="UP000295662">
    <property type="component" value="Unassembled WGS sequence"/>
</dbReference>
<dbReference type="EMBL" id="SOCA01000001">
    <property type="protein sequence ID" value="TDU81067.1"/>
    <property type="molecule type" value="Genomic_DNA"/>
</dbReference>
<organism evidence="1 2">
    <name type="scientific">Prosthecobacter fusiformis</name>
    <dbReference type="NCBI Taxonomy" id="48464"/>
    <lineage>
        <taxon>Bacteria</taxon>
        <taxon>Pseudomonadati</taxon>
        <taxon>Verrucomicrobiota</taxon>
        <taxon>Verrucomicrobiia</taxon>
        <taxon>Verrucomicrobiales</taxon>
        <taxon>Verrucomicrobiaceae</taxon>
        <taxon>Prosthecobacter</taxon>
    </lineage>
</organism>
<evidence type="ECO:0000313" key="2">
    <source>
        <dbReference type="Proteomes" id="UP000295662"/>
    </source>
</evidence>
<accession>A0A4R7SS97</accession>
<name>A0A4R7SS97_9BACT</name>
<proteinExistence type="predicted"/>
<keyword evidence="2" id="KW-1185">Reference proteome</keyword>
<sequence>MKTAIIFWLILVAGVVAADLDLANLKDRQKEGKPVIPERLTALIGDANRVVVIEEGPSGEERKLYESRERKDLDALSSALVVIKPDEWFHCMCLGSPTINLYKDEELIGQISNHHGQSVRCSLWSSDAVIADVENWLKWFDDRKLDGPRKEVEENRARQDQHERDWRKWVAAIPKGLEPVWEDSFSQFLVVDTKPLINALKVSIPKKEDQILALLKWFGCGAGPWSGFPSYESVAEELLLTYQVDEIVSAIEVRKLIPEQVEGAARLFGGWDFSRKHPKGLAEVPDVIKRTLWDQVKDTNDKDKLERARRAFKP</sequence>
<dbReference type="RefSeq" id="WP_133793050.1">
    <property type="nucleotide sequence ID" value="NZ_SOCA01000001.1"/>
</dbReference>
<gene>
    <name evidence="1" type="ORF">EI77_00369</name>
</gene>
<dbReference type="OrthoDB" id="175005at2"/>
<dbReference type="AlphaFoldDB" id="A0A4R7SS97"/>
<protein>
    <submittedName>
        <fullName evidence="1">Uncharacterized protein</fullName>
    </submittedName>
</protein>
<evidence type="ECO:0000313" key="1">
    <source>
        <dbReference type="EMBL" id="TDU81067.1"/>
    </source>
</evidence>
<comment type="caution">
    <text evidence="1">The sequence shown here is derived from an EMBL/GenBank/DDBJ whole genome shotgun (WGS) entry which is preliminary data.</text>
</comment>
<reference evidence="1 2" key="1">
    <citation type="submission" date="2019-03" db="EMBL/GenBank/DDBJ databases">
        <title>Genomic Encyclopedia of Archaeal and Bacterial Type Strains, Phase II (KMG-II): from individual species to whole genera.</title>
        <authorList>
            <person name="Goeker M."/>
        </authorList>
    </citation>
    <scope>NUCLEOTIDE SEQUENCE [LARGE SCALE GENOMIC DNA]</scope>
    <source>
        <strain evidence="1 2">ATCC 25309</strain>
    </source>
</reference>